<dbReference type="OrthoDB" id="9775346at2"/>
<dbReference type="AlphaFoldDB" id="F8X1W7"/>
<evidence type="ECO:0008006" key="3">
    <source>
        <dbReference type="Google" id="ProtNLM"/>
    </source>
</evidence>
<reference evidence="1 2" key="1">
    <citation type="submission" date="2011-04" db="EMBL/GenBank/DDBJ databases">
        <title>The Genome Sequence of Dysgonomonas mossii DSM 22836.</title>
        <authorList>
            <consortium name="The Broad Institute Genome Sequencing Platform"/>
            <person name="Earl A."/>
            <person name="Ward D."/>
            <person name="Feldgarden M."/>
            <person name="Gevers D."/>
            <person name="Pudlo N."/>
            <person name="Martens E."/>
            <person name="Allen-Vercoe E."/>
            <person name="Young S.K."/>
            <person name="Zeng Q."/>
            <person name="Gargeya S."/>
            <person name="Fitzgerald M."/>
            <person name="Haas B."/>
            <person name="Abouelleil A."/>
            <person name="Alvarado L."/>
            <person name="Arachchi H.M."/>
            <person name="Berlin A."/>
            <person name="Brown A."/>
            <person name="Chapman S.B."/>
            <person name="Chen Z."/>
            <person name="Dunbar C."/>
            <person name="Freedman E."/>
            <person name="Gearin G."/>
            <person name="Gellesch M."/>
            <person name="Goldberg J."/>
            <person name="Griggs A."/>
            <person name="Gujja S."/>
            <person name="Heiman D."/>
            <person name="Howarth C."/>
            <person name="Larson L."/>
            <person name="Lui A."/>
            <person name="MacDonald P.J.P."/>
            <person name="Mehta T."/>
            <person name="Montmayeur A."/>
            <person name="Murphy C."/>
            <person name="Neiman D."/>
            <person name="Pearson M."/>
            <person name="Priest M."/>
            <person name="Roberts A."/>
            <person name="Saif S."/>
            <person name="Shea T."/>
            <person name="Shenoy N."/>
            <person name="Sisk P."/>
            <person name="Stolte C."/>
            <person name="Sykes S."/>
            <person name="Yandava C."/>
            <person name="Wortman J."/>
            <person name="Nusbaum C."/>
            <person name="Birren B."/>
        </authorList>
    </citation>
    <scope>NUCLEOTIDE SEQUENCE [LARGE SCALE GENOMIC DNA]</scope>
    <source>
        <strain evidence="1 2">DSM 22836</strain>
    </source>
</reference>
<name>F8X1W7_9BACT</name>
<gene>
    <name evidence="1" type="ORF">HMPREF9456_02365</name>
</gene>
<dbReference type="PANTHER" id="PTHR34070:SF1">
    <property type="entry name" value="DNA ALKYLATION REPAIR PROTEIN"/>
    <property type="match status" value="1"/>
</dbReference>
<evidence type="ECO:0000313" key="1">
    <source>
        <dbReference type="EMBL" id="EGK06101.1"/>
    </source>
</evidence>
<protein>
    <recommendedName>
        <fullName evidence="3">DNA alkylation repair enzyme</fullName>
    </recommendedName>
</protein>
<dbReference type="STRING" id="742767.HMPREF9456_02365"/>
<evidence type="ECO:0000313" key="2">
    <source>
        <dbReference type="Proteomes" id="UP000006420"/>
    </source>
</evidence>
<dbReference type="GeneID" id="78082992"/>
<dbReference type="PANTHER" id="PTHR34070">
    <property type="entry name" value="ARMADILLO-TYPE FOLD"/>
    <property type="match status" value="1"/>
</dbReference>
<dbReference type="InterPro" id="IPR014825">
    <property type="entry name" value="DNA_alkylation"/>
</dbReference>
<sequence>MANQIISDIRQALIDSADEKTKAGSDRYHKPGEAPKVHGVRMGEVSKIGKYGLQQIKHLPKQKIFDLCEELWKSGYLEEAVIACTWAESLHKQFEPADFKIFEHWVYDYLTNWADTDTLCNHTIGEFVMMYPEYISELKKWAKSEKRLVRRAAAVTLIIPARKGMFLKDVFEIADILLLDKDDLVQKGYGWVLKAASMSESTAASKKADPEIRKKHLNAVFNYVMSKKSVMPRTAFRYAIEKMPADLRAEAMKK</sequence>
<dbReference type="CDD" id="cd06561">
    <property type="entry name" value="AlkD_like"/>
    <property type="match status" value="1"/>
</dbReference>
<dbReference type="eggNOG" id="COG4912">
    <property type="taxonomic scope" value="Bacteria"/>
</dbReference>
<accession>F8X1W7</accession>
<dbReference type="Pfam" id="PF08713">
    <property type="entry name" value="DNA_alkylation"/>
    <property type="match status" value="1"/>
</dbReference>
<dbReference type="Proteomes" id="UP000006420">
    <property type="component" value="Unassembled WGS sequence"/>
</dbReference>
<keyword evidence="2" id="KW-1185">Reference proteome</keyword>
<dbReference type="Gene3D" id="1.25.10.90">
    <property type="match status" value="1"/>
</dbReference>
<dbReference type="EMBL" id="ADLW01000010">
    <property type="protein sequence ID" value="EGK06101.1"/>
    <property type="molecule type" value="Genomic_DNA"/>
</dbReference>
<dbReference type="HOGENOM" id="CLU_079880_2_0_10"/>
<proteinExistence type="predicted"/>
<comment type="caution">
    <text evidence="1">The sequence shown here is derived from an EMBL/GenBank/DDBJ whole genome shotgun (WGS) entry which is preliminary data.</text>
</comment>
<dbReference type="RefSeq" id="WP_006843735.1">
    <property type="nucleotide sequence ID" value="NZ_AQWJ01000009.1"/>
</dbReference>
<dbReference type="InterPro" id="IPR016024">
    <property type="entry name" value="ARM-type_fold"/>
</dbReference>
<dbReference type="SUPFAM" id="SSF48371">
    <property type="entry name" value="ARM repeat"/>
    <property type="match status" value="1"/>
</dbReference>
<organism evidence="1 2">
    <name type="scientific">Dysgonomonas mossii DSM 22836</name>
    <dbReference type="NCBI Taxonomy" id="742767"/>
    <lineage>
        <taxon>Bacteria</taxon>
        <taxon>Pseudomonadati</taxon>
        <taxon>Bacteroidota</taxon>
        <taxon>Bacteroidia</taxon>
        <taxon>Bacteroidales</taxon>
        <taxon>Dysgonomonadaceae</taxon>
        <taxon>Dysgonomonas</taxon>
    </lineage>
</organism>